<dbReference type="Proteomes" id="UP000805193">
    <property type="component" value="Unassembled WGS sequence"/>
</dbReference>
<proteinExistence type="predicted"/>
<name>A0AC60P023_IXOPE</name>
<sequence length="773" mass="84916">TSEDAENKDMEVNVLDELLENADDDDLAAELKDEEKKCGKKTPVSALTPPLVKATPATSAIPKKKSTPKAKKPPSVEATVSPKKATPAAKTPAPKSSVPAAKKKAVVAGSTAESVTAPVQNSAVAQTALDLSASAAAQAKPSSQPKLVQKIPSKIAKSSGPGEKGMTVKAKPVVSATGEPKMSPEDLLASEAAPAKGMVIKKTVAKKILTTVQTPNKTVKKPVAVKPGSKKSPDTAAVAKPKSDKAVLPSKTAVPVLPPSKHSPDEDPDRLHVTPTAEELQVAEDTAVPPPTVASSAAVPALSSESIAAIVSGGAKPGSGGPEKRHKNPDYDTRSEASSSEHESCSCSLGSSTSRSRSRSRSRSQSFSGSSSLASGPTEHSPRQHVSRKRRHSPIVYDRKNRSAERAQKRSRFSSSSRREHSEASDHHLVKYFFRNARFFLVKSNNHENVALSKAKGVWSTPPQNEAKLNQAFRECKNVILVYSVKESGKFQGFARLASESTHNCPPIQWVLPPGLSARALGGVFHVDWICRRELPFTKTTHLYNPWNEGKQVKIGRDGQEIEPRVAEELCRLFPVDELIDLRTILHRSGRSSRRRHHSPSRRSSSRHRRHHRGGGGGSNEDARQRHTLARLHSRRSHASHSSRSPRPRHRRDSAEEGYRLARRVRYSGEHEMTMDRFQVRREPPPMNGGYQDYLREYHHHQRPPMPPMPYGPPPPFPMDAMSYHYERAIQHIDYNHGVPPRPPRVLEKRSYEMTVDDFIRRTARPPPSRAER</sequence>
<accession>A0AC60P023</accession>
<feature type="non-terminal residue" evidence="1">
    <location>
        <position position="1"/>
    </location>
</feature>
<evidence type="ECO:0000313" key="1">
    <source>
        <dbReference type="EMBL" id="KAG0412736.1"/>
    </source>
</evidence>
<keyword evidence="2" id="KW-1185">Reference proteome</keyword>
<dbReference type="EMBL" id="JABSTQ010011328">
    <property type="protein sequence ID" value="KAG0412736.1"/>
    <property type="molecule type" value="Genomic_DNA"/>
</dbReference>
<organism evidence="1 2">
    <name type="scientific">Ixodes persulcatus</name>
    <name type="common">Taiga tick</name>
    <dbReference type="NCBI Taxonomy" id="34615"/>
    <lineage>
        <taxon>Eukaryota</taxon>
        <taxon>Metazoa</taxon>
        <taxon>Ecdysozoa</taxon>
        <taxon>Arthropoda</taxon>
        <taxon>Chelicerata</taxon>
        <taxon>Arachnida</taxon>
        <taxon>Acari</taxon>
        <taxon>Parasitiformes</taxon>
        <taxon>Ixodida</taxon>
        <taxon>Ixodoidea</taxon>
        <taxon>Ixodidae</taxon>
        <taxon>Ixodinae</taxon>
        <taxon>Ixodes</taxon>
    </lineage>
</organism>
<evidence type="ECO:0000313" key="2">
    <source>
        <dbReference type="Proteomes" id="UP000805193"/>
    </source>
</evidence>
<protein>
    <submittedName>
        <fullName evidence="1">Uncharacterized protein</fullName>
    </submittedName>
</protein>
<feature type="non-terminal residue" evidence="1">
    <location>
        <position position="773"/>
    </location>
</feature>
<gene>
    <name evidence="1" type="ORF">HPB47_010127</name>
</gene>
<reference evidence="1 2" key="1">
    <citation type="journal article" date="2020" name="Cell">
        <title>Large-Scale Comparative Analyses of Tick Genomes Elucidate Their Genetic Diversity and Vector Capacities.</title>
        <authorList>
            <consortium name="Tick Genome and Microbiome Consortium (TIGMIC)"/>
            <person name="Jia N."/>
            <person name="Wang J."/>
            <person name="Shi W."/>
            <person name="Du L."/>
            <person name="Sun Y."/>
            <person name="Zhan W."/>
            <person name="Jiang J.F."/>
            <person name="Wang Q."/>
            <person name="Zhang B."/>
            <person name="Ji P."/>
            <person name="Bell-Sakyi L."/>
            <person name="Cui X.M."/>
            <person name="Yuan T.T."/>
            <person name="Jiang B.G."/>
            <person name="Yang W.F."/>
            <person name="Lam T.T."/>
            <person name="Chang Q.C."/>
            <person name="Ding S.J."/>
            <person name="Wang X.J."/>
            <person name="Zhu J.G."/>
            <person name="Ruan X.D."/>
            <person name="Zhao L."/>
            <person name="Wei J.T."/>
            <person name="Ye R.Z."/>
            <person name="Que T.C."/>
            <person name="Du C.H."/>
            <person name="Zhou Y.H."/>
            <person name="Cheng J.X."/>
            <person name="Dai P.F."/>
            <person name="Guo W.B."/>
            <person name="Han X.H."/>
            <person name="Huang E.J."/>
            <person name="Li L.F."/>
            <person name="Wei W."/>
            <person name="Gao Y.C."/>
            <person name="Liu J.Z."/>
            <person name="Shao H.Z."/>
            <person name="Wang X."/>
            <person name="Wang C.C."/>
            <person name="Yang T.C."/>
            <person name="Huo Q.B."/>
            <person name="Li W."/>
            <person name="Chen H.Y."/>
            <person name="Chen S.E."/>
            <person name="Zhou L.G."/>
            <person name="Ni X.B."/>
            <person name="Tian J.H."/>
            <person name="Sheng Y."/>
            <person name="Liu T."/>
            <person name="Pan Y.S."/>
            <person name="Xia L.Y."/>
            <person name="Li J."/>
            <person name="Zhao F."/>
            <person name="Cao W.C."/>
        </authorList>
    </citation>
    <scope>NUCLEOTIDE SEQUENCE [LARGE SCALE GENOMIC DNA]</scope>
    <source>
        <strain evidence="1">Iper-2018</strain>
    </source>
</reference>
<comment type="caution">
    <text evidence="1">The sequence shown here is derived from an EMBL/GenBank/DDBJ whole genome shotgun (WGS) entry which is preliminary data.</text>
</comment>